<evidence type="ECO:0000313" key="2">
    <source>
        <dbReference type="Proteomes" id="UP001233999"/>
    </source>
</evidence>
<evidence type="ECO:0000313" key="1">
    <source>
        <dbReference type="EMBL" id="KAJ9576969.1"/>
    </source>
</evidence>
<feature type="non-terminal residue" evidence="1">
    <location>
        <position position="1"/>
    </location>
</feature>
<name>A0AAD7ZAL2_DIPPU</name>
<dbReference type="Proteomes" id="UP001233999">
    <property type="component" value="Unassembled WGS sequence"/>
</dbReference>
<dbReference type="AlphaFoldDB" id="A0AAD7ZAL2"/>
<protein>
    <submittedName>
        <fullName evidence="1">Uncharacterized protein</fullName>
    </submittedName>
</protein>
<feature type="non-terminal residue" evidence="1">
    <location>
        <position position="54"/>
    </location>
</feature>
<dbReference type="EMBL" id="JASPKZ010009382">
    <property type="protein sequence ID" value="KAJ9576969.1"/>
    <property type="molecule type" value="Genomic_DNA"/>
</dbReference>
<keyword evidence="2" id="KW-1185">Reference proteome</keyword>
<reference evidence="1" key="2">
    <citation type="submission" date="2023-05" db="EMBL/GenBank/DDBJ databases">
        <authorList>
            <person name="Fouks B."/>
        </authorList>
    </citation>
    <scope>NUCLEOTIDE SEQUENCE</scope>
    <source>
        <strain evidence="1">Stay&amp;Tobe</strain>
        <tissue evidence="1">Testes</tissue>
    </source>
</reference>
<comment type="caution">
    <text evidence="1">The sequence shown here is derived from an EMBL/GenBank/DDBJ whole genome shotgun (WGS) entry which is preliminary data.</text>
</comment>
<gene>
    <name evidence="1" type="ORF">L9F63_006454</name>
</gene>
<reference evidence="1" key="1">
    <citation type="journal article" date="2023" name="IScience">
        <title>Live-bearing cockroach genome reveals convergent evolutionary mechanisms linked to viviparity in insects and beyond.</title>
        <authorList>
            <person name="Fouks B."/>
            <person name="Harrison M.C."/>
            <person name="Mikhailova A.A."/>
            <person name="Marchal E."/>
            <person name="English S."/>
            <person name="Carruthers M."/>
            <person name="Jennings E.C."/>
            <person name="Chiamaka E.L."/>
            <person name="Frigard R.A."/>
            <person name="Pippel M."/>
            <person name="Attardo G.M."/>
            <person name="Benoit J.B."/>
            <person name="Bornberg-Bauer E."/>
            <person name="Tobe S.S."/>
        </authorList>
    </citation>
    <scope>NUCLEOTIDE SEQUENCE</scope>
    <source>
        <strain evidence="1">Stay&amp;Tobe</strain>
    </source>
</reference>
<accession>A0AAD7ZAL2</accession>
<sequence length="54" mass="6263">RNLLDARLPLKSTIASVHVFETRKKIYGNSEKFKAVQDTTINILPEKLRMVYLC</sequence>
<proteinExistence type="predicted"/>
<organism evidence="1 2">
    <name type="scientific">Diploptera punctata</name>
    <name type="common">Pacific beetle cockroach</name>
    <dbReference type="NCBI Taxonomy" id="6984"/>
    <lineage>
        <taxon>Eukaryota</taxon>
        <taxon>Metazoa</taxon>
        <taxon>Ecdysozoa</taxon>
        <taxon>Arthropoda</taxon>
        <taxon>Hexapoda</taxon>
        <taxon>Insecta</taxon>
        <taxon>Pterygota</taxon>
        <taxon>Neoptera</taxon>
        <taxon>Polyneoptera</taxon>
        <taxon>Dictyoptera</taxon>
        <taxon>Blattodea</taxon>
        <taxon>Blaberoidea</taxon>
        <taxon>Blaberidae</taxon>
        <taxon>Diplopterinae</taxon>
        <taxon>Diploptera</taxon>
    </lineage>
</organism>